<evidence type="ECO:0000313" key="1">
    <source>
        <dbReference type="EMBL" id="ORD97435.1"/>
    </source>
</evidence>
<sequence>MINLLFLISNKILKSYLRNSFYVNRANLNNSIVLITSSDTSDDSETSDESILYVNNQYLFPNVILKTYLRSEFNEESIIESESIEISQSISLKYLIINNLENRKITFIKCNNTGHYYLITSFIDSGMDIKNYFILLLKQNNKIPFYHASLSIQESNRYLMIIQNIINEKNIWKFLNYSVILKNSEKNLDVQKLFKLVQCLYKLKICFLLKNNCFFQLIELSSKFKDSVRFNIQFYYENNPNLCLTDVSLLDAYFKNESIKENYEFVTKEFENFLHELIFIAKYSFYPCEFKKYGFKYYKGNEQIDLSFELFYEYFIKKMSCKTQIIYNFTINLENQVQNDIPNNVIINITKLKSETYFINMIIRLFILYPDSCIQYIYDIMDIDTIDN</sequence>
<protein>
    <submittedName>
        <fullName evidence="1">Uncharacterized protein</fullName>
    </submittedName>
</protein>
<reference evidence="1 2" key="1">
    <citation type="journal article" date="2017" name="Environ. Microbiol.">
        <title>Decay of the glycolytic pathway and adaptation to intranuclear parasitism within Enterocytozoonidae microsporidia.</title>
        <authorList>
            <person name="Wiredu Boakye D."/>
            <person name="Jaroenlak P."/>
            <person name="Prachumwat A."/>
            <person name="Williams T.A."/>
            <person name="Bateman K.S."/>
            <person name="Itsathitphaisarn O."/>
            <person name="Sritunyalucksana K."/>
            <person name="Paszkiewicz K.H."/>
            <person name="Moore K.A."/>
            <person name="Stentiford G.D."/>
            <person name="Williams B.A."/>
        </authorList>
    </citation>
    <scope>NUCLEOTIDE SEQUENCE [LARGE SCALE GENOMIC DNA]</scope>
    <source>
        <strain evidence="1 2">GB1</strain>
    </source>
</reference>
<accession>A0A1X0QCM1</accession>
<gene>
    <name evidence="1" type="ORF">HERIO_716</name>
</gene>
<proteinExistence type="predicted"/>
<dbReference type="EMBL" id="LVKB01000023">
    <property type="protein sequence ID" value="ORD97435.1"/>
    <property type="molecule type" value="Genomic_DNA"/>
</dbReference>
<dbReference type="Proteomes" id="UP000192356">
    <property type="component" value="Unassembled WGS sequence"/>
</dbReference>
<dbReference type="VEuPathDB" id="MicrosporidiaDB:HERIO_716"/>
<comment type="caution">
    <text evidence="1">The sequence shown here is derived from an EMBL/GenBank/DDBJ whole genome shotgun (WGS) entry which is preliminary data.</text>
</comment>
<dbReference type="VEuPathDB" id="MicrosporidiaDB:A0H76_931"/>
<organism evidence="1 2">
    <name type="scientific">Hepatospora eriocheir</name>
    <dbReference type="NCBI Taxonomy" id="1081669"/>
    <lineage>
        <taxon>Eukaryota</taxon>
        <taxon>Fungi</taxon>
        <taxon>Fungi incertae sedis</taxon>
        <taxon>Microsporidia</taxon>
        <taxon>Hepatosporidae</taxon>
        <taxon>Hepatospora</taxon>
    </lineage>
</organism>
<evidence type="ECO:0000313" key="2">
    <source>
        <dbReference type="Proteomes" id="UP000192356"/>
    </source>
</evidence>
<dbReference type="AlphaFoldDB" id="A0A1X0QCM1"/>
<name>A0A1X0QCM1_9MICR</name>
<keyword evidence="2" id="KW-1185">Reference proteome</keyword>